<protein>
    <submittedName>
        <fullName evidence="1">Uncharacterized protein</fullName>
    </submittedName>
</protein>
<organism evidence="1 2">
    <name type="scientific">Paenibacillus sonchi</name>
    <dbReference type="NCBI Taxonomy" id="373687"/>
    <lineage>
        <taxon>Bacteria</taxon>
        <taxon>Bacillati</taxon>
        <taxon>Bacillota</taxon>
        <taxon>Bacilli</taxon>
        <taxon>Bacillales</taxon>
        <taxon>Paenibacillaceae</taxon>
        <taxon>Paenibacillus</taxon>
        <taxon>Paenibacillus sonchi group</taxon>
    </lineage>
</organism>
<reference evidence="1 2" key="1">
    <citation type="submission" date="2021-01" db="EMBL/GenBank/DDBJ databases">
        <title>Whole genome sequence of Paenibacillus sonchi LMG 24727 for comparative genomics.</title>
        <authorList>
            <person name="Lee G."/>
            <person name="Kim M.-J."/>
            <person name="Lim K."/>
            <person name="Shin J.-H."/>
        </authorList>
    </citation>
    <scope>NUCLEOTIDE SEQUENCE [LARGE SCALE GENOMIC DNA]</scope>
    <source>
        <strain evidence="1 2">LMG 24727</strain>
    </source>
</reference>
<keyword evidence="2" id="KW-1185">Reference proteome</keyword>
<name>A0A974PDV2_9BACL</name>
<dbReference type="RefSeq" id="WP_039832913.1">
    <property type="nucleotide sequence ID" value="NZ_CP068595.1"/>
</dbReference>
<evidence type="ECO:0000313" key="2">
    <source>
        <dbReference type="Proteomes" id="UP000595841"/>
    </source>
</evidence>
<proteinExistence type="predicted"/>
<gene>
    <name evidence="1" type="ORF">JI735_02090</name>
</gene>
<accession>A0A974PDV2</accession>
<dbReference type="Proteomes" id="UP000595841">
    <property type="component" value="Chromosome"/>
</dbReference>
<dbReference type="AlphaFoldDB" id="A0A974PDV2"/>
<dbReference type="EMBL" id="CP068595">
    <property type="protein sequence ID" value="QQZ61578.1"/>
    <property type="molecule type" value="Genomic_DNA"/>
</dbReference>
<sequence length="91" mass="11213">MKKFRYATTEEAREFCEGIMIEMIKLFNISEEEAWGRVNDFWKSPFKEDYDISYHETFNYWANTIYFGKEARWWKREGDPTLMPVPYPYQN</sequence>
<evidence type="ECO:0000313" key="1">
    <source>
        <dbReference type="EMBL" id="QQZ61578.1"/>
    </source>
</evidence>
<dbReference type="KEGG" id="pson:JI735_02090"/>